<dbReference type="Pfam" id="PF00248">
    <property type="entry name" value="Aldo_ket_red"/>
    <property type="match status" value="1"/>
</dbReference>
<evidence type="ECO:0000313" key="2">
    <source>
        <dbReference type="EMBL" id="KAB8191952.1"/>
    </source>
</evidence>
<accession>A0A5C4W672</accession>
<gene>
    <name evidence="2" type="ORF">FH608_028835</name>
</gene>
<dbReference type="Gene3D" id="3.20.20.100">
    <property type="entry name" value="NADP-dependent oxidoreductase domain"/>
    <property type="match status" value="1"/>
</dbReference>
<sequence>MQYMDMHGITPATGAQPAPIVLGGNVFGWTADRDASFAVLDAFVAAGGTLIDTADSYSQWAPGNSGGESETIIGAWLAGRGDGPPVAIAGKVSQSKHRPGLAPDNIRAAIADSLARLGRTSIELYYAHFDDEDRPIEEIARAFSQLRDEKLIAEIGVSNFSAERIAAWLDVAEREGLHGPTVIQKEYSLMERGIEADVIPLARERGLTVMTYYSLARGFLTGKYRDGATVDSPRAQAAAAYLDDRGHAVLAALDEVAARHQAAPAAVALAWLAVRPAVGGVIASARDTGQLSDVLAAARVRLSEEDVARLDAASATTTAAR</sequence>
<name>A0A5C4W672_9ACTN</name>
<dbReference type="GO" id="GO:0005829">
    <property type="term" value="C:cytosol"/>
    <property type="evidence" value="ECO:0007669"/>
    <property type="project" value="TreeGrafter"/>
</dbReference>
<keyword evidence="3" id="KW-1185">Reference proteome</keyword>
<dbReference type="EMBL" id="VDLX02000011">
    <property type="protein sequence ID" value="KAB8191952.1"/>
    <property type="molecule type" value="Genomic_DNA"/>
</dbReference>
<reference evidence="2 3" key="1">
    <citation type="submission" date="2019-10" db="EMBL/GenBank/DDBJ databases">
        <title>Nonomuraea sp. nov., isolated from Phyllanthus amarus.</title>
        <authorList>
            <person name="Klykleung N."/>
            <person name="Tanasupawat S."/>
        </authorList>
    </citation>
    <scope>NUCLEOTIDE SEQUENCE [LARGE SCALE GENOMIC DNA]</scope>
    <source>
        <strain evidence="2 3">PA1-10</strain>
    </source>
</reference>
<feature type="domain" description="NADP-dependent oxidoreductase" evidence="1">
    <location>
        <begin position="19"/>
        <end position="313"/>
    </location>
</feature>
<dbReference type="SUPFAM" id="SSF51430">
    <property type="entry name" value="NAD(P)-linked oxidoreductase"/>
    <property type="match status" value="1"/>
</dbReference>
<dbReference type="InterPro" id="IPR036812">
    <property type="entry name" value="NAD(P)_OxRdtase_dom_sf"/>
</dbReference>
<dbReference type="Proteomes" id="UP000312512">
    <property type="component" value="Unassembled WGS sequence"/>
</dbReference>
<dbReference type="OrthoDB" id="9768793at2"/>
<comment type="caution">
    <text evidence="2">The sequence shown here is derived from an EMBL/GenBank/DDBJ whole genome shotgun (WGS) entry which is preliminary data.</text>
</comment>
<evidence type="ECO:0000313" key="3">
    <source>
        <dbReference type="Proteomes" id="UP000312512"/>
    </source>
</evidence>
<dbReference type="PANTHER" id="PTHR43364">
    <property type="entry name" value="NADH-SPECIFIC METHYLGLYOXAL REDUCTASE-RELATED"/>
    <property type="match status" value="1"/>
</dbReference>
<evidence type="ECO:0000259" key="1">
    <source>
        <dbReference type="Pfam" id="PF00248"/>
    </source>
</evidence>
<dbReference type="InterPro" id="IPR023210">
    <property type="entry name" value="NADP_OxRdtase_dom"/>
</dbReference>
<dbReference type="AlphaFoldDB" id="A0A5C4W672"/>
<dbReference type="PANTHER" id="PTHR43364:SF6">
    <property type="entry name" value="OXIDOREDUCTASE-RELATED"/>
    <property type="match status" value="1"/>
</dbReference>
<protein>
    <submittedName>
        <fullName evidence="2">Aldo/keto reductase</fullName>
    </submittedName>
</protein>
<proteinExistence type="predicted"/>
<organism evidence="2 3">
    <name type="scientific">Nonomuraea phyllanthi</name>
    <dbReference type="NCBI Taxonomy" id="2219224"/>
    <lineage>
        <taxon>Bacteria</taxon>
        <taxon>Bacillati</taxon>
        <taxon>Actinomycetota</taxon>
        <taxon>Actinomycetes</taxon>
        <taxon>Streptosporangiales</taxon>
        <taxon>Streptosporangiaceae</taxon>
        <taxon>Nonomuraea</taxon>
    </lineage>
</organism>
<dbReference type="InterPro" id="IPR050523">
    <property type="entry name" value="AKR_Detox_Biosynth"/>
</dbReference>